<dbReference type="SUPFAM" id="SSF53850">
    <property type="entry name" value="Periplasmic binding protein-like II"/>
    <property type="match status" value="1"/>
</dbReference>
<dbReference type="KEGG" id="mpt:Mpe_A2194"/>
<keyword evidence="3" id="KW-1185">Reference proteome</keyword>
<protein>
    <submittedName>
        <fullName evidence="2">ABC-type phosphate/phosphonate transport system periplasmic component-like protein</fullName>
    </submittedName>
</protein>
<dbReference type="RefSeq" id="WP_011829787.1">
    <property type="nucleotide sequence ID" value="NC_008825.1"/>
</dbReference>
<dbReference type="Pfam" id="PF12974">
    <property type="entry name" value="Phosphonate-bd"/>
    <property type="match status" value="1"/>
</dbReference>
<dbReference type="PANTHER" id="PTHR35841:SF1">
    <property type="entry name" value="PHOSPHONATES-BINDING PERIPLASMIC PROTEIN"/>
    <property type="match status" value="1"/>
</dbReference>
<gene>
    <name evidence="2" type="ordered locus">Mpe_A2194</name>
</gene>
<name>A2SHW1_METPP</name>
<dbReference type="Proteomes" id="UP000000366">
    <property type="component" value="Chromosome"/>
</dbReference>
<dbReference type="HOGENOM" id="CLU_089940_0_0_4"/>
<dbReference type="PANTHER" id="PTHR35841">
    <property type="entry name" value="PHOSPHONATES-BINDING PERIPLASMIC PROTEIN"/>
    <property type="match status" value="1"/>
</dbReference>
<dbReference type="Gene3D" id="3.40.190.10">
    <property type="entry name" value="Periplasmic binding protein-like II"/>
    <property type="match status" value="2"/>
</dbReference>
<dbReference type="STRING" id="420662.Mpe_A2194"/>
<evidence type="ECO:0000256" key="1">
    <source>
        <dbReference type="SAM" id="SignalP"/>
    </source>
</evidence>
<dbReference type="eggNOG" id="COG3221">
    <property type="taxonomic scope" value="Bacteria"/>
</dbReference>
<accession>A2SHW1</accession>
<keyword evidence="1" id="KW-0732">Signal</keyword>
<sequence>MGPTRMRRFLAACLLLAAPWAQAGLVFAVNEGVTYRVPSEQIAAKYAAIAADLGKLLKQPVTIEPVGDYPTLRKRLAEKAYDLAMVHPAHLSIVAIKQSGYKLVVVTKGYEQYSANFLVKADSPLKSLADIKGLRLGAPDEDSITSWMVRASLRDAIGDPKGVAFTYTRYQDAVPFFVENNLTHVGATAASSVIKAWQAKGGKVLFKSKPVPIKHVIASPSLSAEQVGIVRDYLLSLDGSEDGRKKLEPTKYQGFATYDEAAMLAIGTWLGL</sequence>
<organism evidence="2 3">
    <name type="scientific">Methylibium petroleiphilum (strain ATCC BAA-1232 / LMG 22953 / PM1)</name>
    <dbReference type="NCBI Taxonomy" id="420662"/>
    <lineage>
        <taxon>Bacteria</taxon>
        <taxon>Pseudomonadati</taxon>
        <taxon>Pseudomonadota</taxon>
        <taxon>Betaproteobacteria</taxon>
        <taxon>Burkholderiales</taxon>
        <taxon>Sphaerotilaceae</taxon>
        <taxon>Methylibium</taxon>
    </lineage>
</organism>
<evidence type="ECO:0000313" key="2">
    <source>
        <dbReference type="EMBL" id="ABM95150.1"/>
    </source>
</evidence>
<dbReference type="AlphaFoldDB" id="A2SHW1"/>
<proteinExistence type="predicted"/>
<feature type="signal peptide" evidence="1">
    <location>
        <begin position="1"/>
        <end position="23"/>
    </location>
</feature>
<dbReference type="EMBL" id="CP000555">
    <property type="protein sequence ID" value="ABM95150.1"/>
    <property type="molecule type" value="Genomic_DNA"/>
</dbReference>
<feature type="chain" id="PRO_5002646200" evidence="1">
    <location>
        <begin position="24"/>
        <end position="272"/>
    </location>
</feature>
<evidence type="ECO:0000313" key="3">
    <source>
        <dbReference type="Proteomes" id="UP000000366"/>
    </source>
</evidence>
<reference evidence="2 3" key="1">
    <citation type="journal article" date="2007" name="J. Bacteriol.">
        <title>Whole-genome analysis of the methyl tert-butyl ether-degrading beta-proteobacterium Methylibium petroleiphilum PM1.</title>
        <authorList>
            <person name="Kane S.R."/>
            <person name="Chakicherla A.Y."/>
            <person name="Chain P.S.G."/>
            <person name="Schmidt R."/>
            <person name="Shin M.W."/>
            <person name="Legler T.C."/>
            <person name="Scow K.M."/>
            <person name="Larimer F.W."/>
            <person name="Lucas S.M."/>
            <person name="Richardson P.M."/>
            <person name="Hristova K.R."/>
        </authorList>
    </citation>
    <scope>NUCLEOTIDE SEQUENCE [LARGE SCALE GENOMIC DNA]</scope>
    <source>
        <strain evidence="3">ATCC BAA-1232 / LMG 22953 / PM1</strain>
    </source>
</reference>